<evidence type="ECO:0000256" key="1">
    <source>
        <dbReference type="ARBA" id="ARBA00004611"/>
    </source>
</evidence>
<protein>
    <submittedName>
        <fullName evidence="10">Uncharacterized protein</fullName>
    </submittedName>
</protein>
<dbReference type="PANTHER" id="PTHR31180:SF2">
    <property type="entry name" value="CILIA- AND FLAGELLA-ASSOCIATED PROTEIN 107"/>
    <property type="match status" value="1"/>
</dbReference>
<dbReference type="Proteomes" id="UP001519460">
    <property type="component" value="Unassembled WGS sequence"/>
</dbReference>
<evidence type="ECO:0000256" key="7">
    <source>
        <dbReference type="ARBA" id="ARBA00035003"/>
    </source>
</evidence>
<feature type="region of interest" description="Disordered" evidence="9">
    <location>
        <begin position="212"/>
        <end position="236"/>
    </location>
</feature>
<keyword evidence="2" id="KW-0963">Cytoplasm</keyword>
<gene>
    <name evidence="10" type="ORF">BaRGS_00032766</name>
</gene>
<evidence type="ECO:0000313" key="11">
    <source>
        <dbReference type="Proteomes" id="UP001519460"/>
    </source>
</evidence>
<name>A0ABD0JLY1_9CAEN</name>
<evidence type="ECO:0000256" key="3">
    <source>
        <dbReference type="ARBA" id="ARBA00022846"/>
    </source>
</evidence>
<keyword evidence="4" id="KW-0969">Cilium</keyword>
<dbReference type="InterPro" id="IPR054709">
    <property type="entry name" value="CFAP107"/>
</dbReference>
<comment type="caution">
    <text evidence="10">The sequence shown here is derived from an EMBL/GenBank/DDBJ whole genome shotgun (WGS) entry which is preliminary data.</text>
</comment>
<comment type="subunit">
    <text evidence="8">Microtubule inner protein component of sperm flagellar doublet microtubules.</text>
</comment>
<evidence type="ECO:0000256" key="2">
    <source>
        <dbReference type="ARBA" id="ARBA00022490"/>
    </source>
</evidence>
<keyword evidence="3" id="KW-0282">Flagellum</keyword>
<keyword evidence="11" id="KW-1185">Reference proteome</keyword>
<dbReference type="EMBL" id="JACVVK020000388">
    <property type="protein sequence ID" value="KAK7475999.1"/>
    <property type="molecule type" value="Genomic_DNA"/>
</dbReference>
<sequence length="247" mass="28798">MAGSTGDSRKWHLPGWRIEQRYAPGVLIGNWSEERLAFQKYKYDHNSTNRIDFRNFGSHRPDVLIRRKGERANMGLPAEIFFHHHGNRYTNNMVSWYDEDYNGRFREKTLPPLNREWPPRREWDSHALAWRPEKSDHPVSAPPTNFGLLGKMQRRWAAQIADETRGDYQTTYMAQYDDFPQHAMVGLRYATPKDNSTIIHPVNKTLKDWHLRNGSHRKSPEKLPAEMIPTGNLPEPIGVGTMPPVCQ</sequence>
<keyword evidence="5" id="KW-0206">Cytoskeleton</keyword>
<keyword evidence="6" id="KW-0966">Cell projection</keyword>
<reference evidence="10 11" key="1">
    <citation type="journal article" date="2023" name="Sci. Data">
        <title>Genome assembly of the Korean intertidal mud-creeper Batillaria attramentaria.</title>
        <authorList>
            <person name="Patra A.K."/>
            <person name="Ho P.T."/>
            <person name="Jun S."/>
            <person name="Lee S.J."/>
            <person name="Kim Y."/>
            <person name="Won Y.J."/>
        </authorList>
    </citation>
    <scope>NUCLEOTIDE SEQUENCE [LARGE SCALE GENOMIC DNA]</scope>
    <source>
        <strain evidence="10">Wonlab-2016</strain>
    </source>
</reference>
<comment type="function">
    <text evidence="7">Microtubule inner protein (MIP) part of the dynein-decorated doublet microtubules (DMTs) in cilia axoneme, which is required for motile cilia beating.</text>
</comment>
<proteinExistence type="predicted"/>
<comment type="subcellular location">
    <subcellularLocation>
        <location evidence="1">Cytoplasm</location>
        <location evidence="1">Cytoskeleton</location>
        <location evidence="1">Flagellum axoneme</location>
    </subcellularLocation>
</comment>
<evidence type="ECO:0000256" key="8">
    <source>
        <dbReference type="ARBA" id="ARBA00046435"/>
    </source>
</evidence>
<organism evidence="10 11">
    <name type="scientific">Batillaria attramentaria</name>
    <dbReference type="NCBI Taxonomy" id="370345"/>
    <lineage>
        <taxon>Eukaryota</taxon>
        <taxon>Metazoa</taxon>
        <taxon>Spiralia</taxon>
        <taxon>Lophotrochozoa</taxon>
        <taxon>Mollusca</taxon>
        <taxon>Gastropoda</taxon>
        <taxon>Caenogastropoda</taxon>
        <taxon>Sorbeoconcha</taxon>
        <taxon>Cerithioidea</taxon>
        <taxon>Batillariidae</taxon>
        <taxon>Batillaria</taxon>
    </lineage>
</organism>
<dbReference type="GO" id="GO:0005930">
    <property type="term" value="C:axoneme"/>
    <property type="evidence" value="ECO:0007669"/>
    <property type="project" value="UniProtKB-ARBA"/>
</dbReference>
<evidence type="ECO:0000256" key="9">
    <source>
        <dbReference type="SAM" id="MobiDB-lite"/>
    </source>
</evidence>
<dbReference type="Pfam" id="PF22595">
    <property type="entry name" value="CFAP107"/>
    <property type="match status" value="1"/>
</dbReference>
<dbReference type="PANTHER" id="PTHR31180">
    <property type="entry name" value="CILIA- AND FLAGELLA-ASSOCIATED PROTEIN 107-RELATED"/>
    <property type="match status" value="1"/>
</dbReference>
<evidence type="ECO:0000313" key="10">
    <source>
        <dbReference type="EMBL" id="KAK7475999.1"/>
    </source>
</evidence>
<evidence type="ECO:0000256" key="5">
    <source>
        <dbReference type="ARBA" id="ARBA00023212"/>
    </source>
</evidence>
<evidence type="ECO:0000256" key="6">
    <source>
        <dbReference type="ARBA" id="ARBA00023273"/>
    </source>
</evidence>
<dbReference type="AlphaFoldDB" id="A0ABD0JLY1"/>
<accession>A0ABD0JLY1</accession>
<dbReference type="InterPro" id="IPR037662">
    <property type="entry name" value="CFAP68/107"/>
</dbReference>
<evidence type="ECO:0000256" key="4">
    <source>
        <dbReference type="ARBA" id="ARBA00023069"/>
    </source>
</evidence>